<dbReference type="EMBL" id="JMIU01000001">
    <property type="protein sequence ID" value="KDN96632.1"/>
    <property type="molecule type" value="Genomic_DNA"/>
</dbReference>
<dbReference type="SUPFAM" id="SSF53448">
    <property type="entry name" value="Nucleotide-diphospho-sugar transferases"/>
    <property type="match status" value="1"/>
</dbReference>
<proteinExistence type="predicted"/>
<comment type="caution">
    <text evidence="1">The sequence shown here is derived from an EMBL/GenBank/DDBJ whole genome shotgun (WGS) entry which is preliminary data.</text>
</comment>
<evidence type="ECO:0000313" key="2">
    <source>
        <dbReference type="Proteomes" id="UP000027341"/>
    </source>
</evidence>
<gene>
    <name evidence="1" type="ORF">EI16_10290</name>
</gene>
<protein>
    <recommendedName>
        <fullName evidence="3">Glycosyltransferase</fullName>
    </recommendedName>
</protein>
<dbReference type="InterPro" id="IPR029044">
    <property type="entry name" value="Nucleotide-diphossugar_trans"/>
</dbReference>
<reference evidence="1 2" key="1">
    <citation type="submission" date="2014-04" db="EMBL/GenBank/DDBJ databases">
        <title>Draft genome sequence of Hydrogenovibrio marinus MH-110, a model organism for aerobic H2 metabolism.</title>
        <authorList>
            <person name="Cha H.J."/>
            <person name="Jo B.H."/>
            <person name="Hwang B.H."/>
        </authorList>
    </citation>
    <scope>NUCLEOTIDE SEQUENCE [LARGE SCALE GENOMIC DNA]</scope>
    <source>
        <strain evidence="1 2">MH-110</strain>
    </source>
</reference>
<dbReference type="RefSeq" id="WP_029913192.1">
    <property type="nucleotide sequence ID" value="NZ_AP020335.1"/>
</dbReference>
<accession>A0A066ZT23</accession>
<name>A0A066ZT23_HYDMR</name>
<dbReference type="AlphaFoldDB" id="A0A066ZT23"/>
<organism evidence="1 2">
    <name type="scientific">Hydrogenovibrio marinus</name>
    <dbReference type="NCBI Taxonomy" id="28885"/>
    <lineage>
        <taxon>Bacteria</taxon>
        <taxon>Pseudomonadati</taxon>
        <taxon>Pseudomonadota</taxon>
        <taxon>Gammaproteobacteria</taxon>
        <taxon>Thiotrichales</taxon>
        <taxon>Piscirickettsiaceae</taxon>
        <taxon>Hydrogenovibrio</taxon>
    </lineage>
</organism>
<keyword evidence="2" id="KW-1185">Reference proteome</keyword>
<dbReference type="Proteomes" id="UP000027341">
    <property type="component" value="Unassembled WGS sequence"/>
</dbReference>
<dbReference type="Gene3D" id="3.90.550.10">
    <property type="entry name" value="Spore Coat Polysaccharide Biosynthesis Protein SpsA, Chain A"/>
    <property type="match status" value="1"/>
</dbReference>
<evidence type="ECO:0008006" key="3">
    <source>
        <dbReference type="Google" id="ProtNLM"/>
    </source>
</evidence>
<sequence length="242" mass="28376">MIKVVCLKWGTKYGPEYVNRLYRMVKTHMSLPFTFTCITENSEGLNPEIQIQPLPDLGLKGWWYKLLIFKRGFLDASAGDKVLFLDLDVVILNSLNDVVTYSDDFCISADDTEHQYNSSVMCFYPEKFSFIWDAFDVQKDLVVNQMHGDQDWIQYIYQNATIYPKQLIKSFKIDLDCKTPFSFGKVGRFFRKKMPFLLPRGEVDYPENTAIVLFHGKPDPEDVMDGPYDKYRCAPWVKEFWK</sequence>
<dbReference type="STRING" id="28885.EI16_10290"/>
<evidence type="ECO:0000313" key="1">
    <source>
        <dbReference type="EMBL" id="KDN96632.1"/>
    </source>
</evidence>